<dbReference type="PATRIC" id="fig|264459.3.peg.3150"/>
<comment type="caution">
    <text evidence="9">The sequence shown here is derived from an EMBL/GenBank/DDBJ whole genome shotgun (WGS) entry which is preliminary data.</text>
</comment>
<dbReference type="SUPFAM" id="SSF52743">
    <property type="entry name" value="Subtilisin-like"/>
    <property type="match status" value="1"/>
</dbReference>
<sequence>MQGKQMDKYIILKKPLSSASSMKRNVAEAGSERPSLVIERLQRHEAAELSRDPGILAISRPMKIKLIRPLISAAEPEHAGDAWGVAAVNAHLSPYTGSGVRVAVLDTGIDRTHPAFDGIALQEQDFTGEGDGDWDGHGTHCAGTIFGRDVDGRRIGIARGVKQAFIAKVIGKHNANSDILFQGMHWALAQRANIISMSLGFDFPGEVEEKVNKGWPADLATSEALDVFCGNLRLFDSLMGVFKSYSVFNATPIVIAAAGNESRRAINNDYRISTSLPAAAEGVLSVAAAAHPNPLHAIADFSNSLPHLTAPGVNVLSAWPGGRLKSMGGTSMACPHVAGVAALWWEHLRNLRSPQLSQAVASNLVASARRDCFSPEFDASDFGHGLVSAPI</sequence>
<dbReference type="InterPro" id="IPR015500">
    <property type="entry name" value="Peptidase_S8_subtilisin-rel"/>
</dbReference>
<dbReference type="InterPro" id="IPR000209">
    <property type="entry name" value="Peptidase_S8/S53_dom"/>
</dbReference>
<evidence type="ECO:0000256" key="3">
    <source>
        <dbReference type="ARBA" id="ARBA00022801"/>
    </source>
</evidence>
<keyword evidence="4 6" id="KW-0720">Serine protease</keyword>
<dbReference type="InterPro" id="IPR023828">
    <property type="entry name" value="Peptidase_S8_Ser-AS"/>
</dbReference>
<reference evidence="9 10" key="1">
    <citation type="submission" date="2015-09" db="EMBL/GenBank/DDBJ databases">
        <title>Genome announcement of multiple Pseudomonas syringae strains.</title>
        <authorList>
            <person name="Thakur S."/>
            <person name="Wang P.W."/>
            <person name="Gong Y."/>
            <person name="Weir B.S."/>
            <person name="Guttman D.S."/>
        </authorList>
    </citation>
    <scope>NUCLEOTIDE SEQUENCE [LARGE SCALE GENOMIC DNA]</scope>
    <source>
        <strain evidence="9 10">ICMP16929</strain>
    </source>
</reference>
<feature type="active site" description="Charge relay system" evidence="5 6">
    <location>
        <position position="331"/>
    </location>
</feature>
<dbReference type="PROSITE" id="PS51892">
    <property type="entry name" value="SUBTILASE"/>
    <property type="match status" value="1"/>
</dbReference>
<feature type="active site" description="Charge relay system" evidence="5 6">
    <location>
        <position position="137"/>
    </location>
</feature>
<dbReference type="PRINTS" id="PR00723">
    <property type="entry name" value="SUBTILISIN"/>
</dbReference>
<dbReference type="Gene3D" id="3.40.50.200">
    <property type="entry name" value="Peptidase S8/S53 domain"/>
    <property type="match status" value="1"/>
</dbReference>
<dbReference type="InterPro" id="IPR036852">
    <property type="entry name" value="Peptidase_S8/S53_dom_sf"/>
</dbReference>
<feature type="domain" description="Peptidase S8/S53" evidence="8">
    <location>
        <begin position="97"/>
        <end position="364"/>
    </location>
</feature>
<dbReference type="GO" id="GO:0004252">
    <property type="term" value="F:serine-type endopeptidase activity"/>
    <property type="evidence" value="ECO:0007669"/>
    <property type="project" value="UniProtKB-UniRule"/>
</dbReference>
<evidence type="ECO:0000256" key="2">
    <source>
        <dbReference type="ARBA" id="ARBA00022670"/>
    </source>
</evidence>
<dbReference type="AlphaFoldDB" id="A0A0Q0AEM1"/>
<dbReference type="InterPro" id="IPR050131">
    <property type="entry name" value="Peptidase_S8_subtilisin-like"/>
</dbReference>
<name>A0A0Q0AEM1_PSESX</name>
<dbReference type="EMBL" id="LJRI01001128">
    <property type="protein sequence ID" value="KPY73269.1"/>
    <property type="molecule type" value="Genomic_DNA"/>
</dbReference>
<accession>A0A0Q0AEM1</accession>
<gene>
    <name evidence="9" type="ORF">ALO94_01782</name>
</gene>
<dbReference type="InterPro" id="IPR023827">
    <property type="entry name" value="Peptidase_S8_Asp-AS"/>
</dbReference>
<organism evidence="9 10">
    <name type="scientific">Pseudomonas syringae pv. spinaceae</name>
    <dbReference type="NCBI Taxonomy" id="264459"/>
    <lineage>
        <taxon>Bacteria</taxon>
        <taxon>Pseudomonadati</taxon>
        <taxon>Pseudomonadota</taxon>
        <taxon>Gammaproteobacteria</taxon>
        <taxon>Pseudomonadales</taxon>
        <taxon>Pseudomonadaceae</taxon>
        <taxon>Pseudomonas</taxon>
        <taxon>Pseudomonas syringae</taxon>
    </lineage>
</organism>
<dbReference type="GO" id="GO:0006508">
    <property type="term" value="P:proteolysis"/>
    <property type="evidence" value="ECO:0007669"/>
    <property type="project" value="UniProtKB-KW"/>
</dbReference>
<dbReference type="PANTHER" id="PTHR43806:SF11">
    <property type="entry name" value="CEREVISIN-RELATED"/>
    <property type="match status" value="1"/>
</dbReference>
<evidence type="ECO:0000256" key="7">
    <source>
        <dbReference type="RuleBase" id="RU003355"/>
    </source>
</evidence>
<dbReference type="PANTHER" id="PTHR43806">
    <property type="entry name" value="PEPTIDASE S8"/>
    <property type="match status" value="1"/>
</dbReference>
<evidence type="ECO:0000313" key="9">
    <source>
        <dbReference type="EMBL" id="KPY73269.1"/>
    </source>
</evidence>
<keyword evidence="3 6" id="KW-0378">Hydrolase</keyword>
<evidence type="ECO:0000259" key="8">
    <source>
        <dbReference type="Pfam" id="PF00082"/>
    </source>
</evidence>
<evidence type="ECO:0000256" key="4">
    <source>
        <dbReference type="ARBA" id="ARBA00022825"/>
    </source>
</evidence>
<dbReference type="Proteomes" id="UP000050384">
    <property type="component" value="Unassembled WGS sequence"/>
</dbReference>
<dbReference type="GO" id="GO:0005615">
    <property type="term" value="C:extracellular space"/>
    <property type="evidence" value="ECO:0007669"/>
    <property type="project" value="TreeGrafter"/>
</dbReference>
<comment type="similarity">
    <text evidence="1 6 7">Belongs to the peptidase S8 family.</text>
</comment>
<evidence type="ECO:0000313" key="10">
    <source>
        <dbReference type="Proteomes" id="UP000050384"/>
    </source>
</evidence>
<dbReference type="PROSITE" id="PS00136">
    <property type="entry name" value="SUBTILASE_ASP"/>
    <property type="match status" value="1"/>
</dbReference>
<dbReference type="PROSITE" id="PS00138">
    <property type="entry name" value="SUBTILASE_SER"/>
    <property type="match status" value="1"/>
</dbReference>
<proteinExistence type="inferred from homology"/>
<feature type="active site" description="Charge relay system" evidence="5 6">
    <location>
        <position position="106"/>
    </location>
</feature>
<dbReference type="CDD" id="cd07480">
    <property type="entry name" value="Peptidases_S8_12"/>
    <property type="match status" value="1"/>
</dbReference>
<dbReference type="Pfam" id="PF00082">
    <property type="entry name" value="Peptidase_S8"/>
    <property type="match status" value="1"/>
</dbReference>
<protein>
    <submittedName>
        <fullName evidence="9">Peptidase S8/S53 subtilisin kexin sedolisin</fullName>
    </submittedName>
</protein>
<keyword evidence="2 6" id="KW-0645">Protease</keyword>
<evidence type="ECO:0000256" key="1">
    <source>
        <dbReference type="ARBA" id="ARBA00011073"/>
    </source>
</evidence>
<evidence type="ECO:0000256" key="5">
    <source>
        <dbReference type="PIRSR" id="PIRSR615500-1"/>
    </source>
</evidence>
<evidence type="ECO:0000256" key="6">
    <source>
        <dbReference type="PROSITE-ProRule" id="PRU01240"/>
    </source>
</evidence>